<dbReference type="PATRIC" id="fig|42253.5.peg.4077"/>
<keyword evidence="1" id="KW-1133">Transmembrane helix</keyword>
<feature type="transmembrane region" description="Helical" evidence="1">
    <location>
        <begin position="6"/>
        <end position="29"/>
    </location>
</feature>
<dbReference type="STRING" id="42253.NITMOv2_4129"/>
<keyword evidence="3" id="KW-1185">Reference proteome</keyword>
<keyword evidence="1" id="KW-0472">Membrane</keyword>
<proteinExistence type="predicted"/>
<dbReference type="EMBL" id="CP011801">
    <property type="protein sequence ID" value="ALA60511.1"/>
    <property type="molecule type" value="Genomic_DNA"/>
</dbReference>
<keyword evidence="1" id="KW-0812">Transmembrane</keyword>
<protein>
    <recommendedName>
        <fullName evidence="4">DUF2784 domain-containing protein</fullName>
    </recommendedName>
</protein>
<name>A0A0K2GHV5_NITMO</name>
<dbReference type="KEGG" id="nmv:NITMOv2_4129"/>
<dbReference type="InterPro" id="IPR021218">
    <property type="entry name" value="DUF2784"/>
</dbReference>
<reference evidence="2 3" key="1">
    <citation type="journal article" date="2015" name="Proc. Natl. Acad. Sci. U.S.A.">
        <title>Expanded metabolic versatility of ubiquitous nitrite-oxidizing bacteria from the genus Nitrospira.</title>
        <authorList>
            <person name="Koch H."/>
            <person name="Lucker S."/>
            <person name="Albertsen M."/>
            <person name="Kitzinger K."/>
            <person name="Herbold C."/>
            <person name="Spieck E."/>
            <person name="Nielsen P.H."/>
            <person name="Wagner M."/>
            <person name="Daims H."/>
        </authorList>
    </citation>
    <scope>NUCLEOTIDE SEQUENCE [LARGE SCALE GENOMIC DNA]</scope>
    <source>
        <strain evidence="2 3">NSP M-1</strain>
    </source>
</reference>
<sequence length="93" mass="9923">MLYSLLADFVVVLHLAFVVFVLTGGLLALKWPWIVRVHLPGRGLGHDRRIFRLALSAHAARELAAGAGRAAGVPDGFPRAISPADSLSGWADP</sequence>
<dbReference type="Proteomes" id="UP000069205">
    <property type="component" value="Chromosome"/>
</dbReference>
<dbReference type="AlphaFoldDB" id="A0A0K2GHV5"/>
<evidence type="ECO:0000313" key="3">
    <source>
        <dbReference type="Proteomes" id="UP000069205"/>
    </source>
</evidence>
<evidence type="ECO:0000256" key="1">
    <source>
        <dbReference type="SAM" id="Phobius"/>
    </source>
</evidence>
<evidence type="ECO:0008006" key="4">
    <source>
        <dbReference type="Google" id="ProtNLM"/>
    </source>
</evidence>
<organism evidence="2 3">
    <name type="scientific">Nitrospira moscoviensis</name>
    <dbReference type="NCBI Taxonomy" id="42253"/>
    <lineage>
        <taxon>Bacteria</taxon>
        <taxon>Pseudomonadati</taxon>
        <taxon>Nitrospirota</taxon>
        <taxon>Nitrospiria</taxon>
        <taxon>Nitrospirales</taxon>
        <taxon>Nitrospiraceae</taxon>
        <taxon>Nitrospira</taxon>
    </lineage>
</organism>
<dbReference type="Pfam" id="PF10861">
    <property type="entry name" value="DUF2784"/>
    <property type="match status" value="1"/>
</dbReference>
<gene>
    <name evidence="2" type="ORF">NITMOv2_4129</name>
</gene>
<accession>A0A0K2GHV5</accession>
<evidence type="ECO:0000313" key="2">
    <source>
        <dbReference type="EMBL" id="ALA60511.1"/>
    </source>
</evidence>